<dbReference type="Proteomes" id="UP000827284">
    <property type="component" value="Unassembled WGS sequence"/>
</dbReference>
<evidence type="ECO:0000313" key="4">
    <source>
        <dbReference type="Proteomes" id="UP000827284"/>
    </source>
</evidence>
<feature type="compositionally biased region" description="Low complexity" evidence="1">
    <location>
        <begin position="364"/>
        <end position="377"/>
    </location>
</feature>
<evidence type="ECO:0000256" key="2">
    <source>
        <dbReference type="SAM" id="Phobius"/>
    </source>
</evidence>
<keyword evidence="2" id="KW-0472">Membrane</keyword>
<dbReference type="EMBL" id="BQFW01000012">
    <property type="protein sequence ID" value="GJJ76166.1"/>
    <property type="molecule type" value="Genomic_DNA"/>
</dbReference>
<feature type="compositionally biased region" description="Low complexity" evidence="1">
    <location>
        <begin position="310"/>
        <end position="325"/>
    </location>
</feature>
<dbReference type="AlphaFoldDB" id="A0A9P3LZ61"/>
<feature type="transmembrane region" description="Helical" evidence="2">
    <location>
        <begin position="12"/>
        <end position="32"/>
    </location>
</feature>
<keyword evidence="2" id="KW-0812">Transmembrane</keyword>
<organism evidence="3 4">
    <name type="scientific">Entomortierella parvispora</name>
    <dbReference type="NCBI Taxonomy" id="205924"/>
    <lineage>
        <taxon>Eukaryota</taxon>
        <taxon>Fungi</taxon>
        <taxon>Fungi incertae sedis</taxon>
        <taxon>Mucoromycota</taxon>
        <taxon>Mortierellomycotina</taxon>
        <taxon>Mortierellomycetes</taxon>
        <taxon>Mortierellales</taxon>
        <taxon>Mortierellaceae</taxon>
        <taxon>Entomortierella</taxon>
    </lineage>
</organism>
<keyword evidence="4" id="KW-1185">Reference proteome</keyword>
<feature type="region of interest" description="Disordered" evidence="1">
    <location>
        <begin position="208"/>
        <end position="227"/>
    </location>
</feature>
<feature type="region of interest" description="Disordered" evidence="1">
    <location>
        <begin position="110"/>
        <end position="171"/>
    </location>
</feature>
<reference evidence="3" key="2">
    <citation type="journal article" date="2022" name="Microbiol. Resour. Announc.">
        <title>Whole-Genome Sequence of Entomortierella parvispora E1425, a Mucoromycotan Fungus Associated with Burkholderiaceae-Related Endosymbiotic Bacteria.</title>
        <authorList>
            <person name="Herlambang A."/>
            <person name="Guo Y."/>
            <person name="Takashima Y."/>
            <person name="Narisawa K."/>
            <person name="Ohta H."/>
            <person name="Nishizawa T."/>
        </authorList>
    </citation>
    <scope>NUCLEOTIDE SEQUENCE</scope>
    <source>
        <strain evidence="3">E1425</strain>
    </source>
</reference>
<feature type="compositionally biased region" description="Polar residues" evidence="1">
    <location>
        <begin position="144"/>
        <end position="154"/>
    </location>
</feature>
<keyword evidence="2" id="KW-1133">Transmembrane helix</keyword>
<feature type="transmembrane region" description="Helical" evidence="2">
    <location>
        <begin position="44"/>
        <end position="68"/>
    </location>
</feature>
<sequence length="462" mass="49910">MFGHVYPAWHKPAQKAFFVLGVILCIALPVAYGSKRRRRPFKAAVMGAVLGVYFGLWLLFTLVVRFLIPSPKVESSLPIYTPSPIPVPVVLHSPALPNAVPFSPAIRLHPSAAGESNGNPARTRGARFADDTNDDQDGEGQHGGRTTNNVTFQTRPRGYTVDSTNSEGGGPAYPTFADYRQAQQGNLEAFAQRIKRVFANSQQQQQELLEQQQMEQQQSEQEAQLAAMAAGGGNTGIHMQSLSPGSALNISQSDQNASNRSLAGSPQQQSTTRSRSASAASILGDFAERIKNGTLFSRSQTSILPIRSATDSQTQQPQTRSRSGTGLSISDADLDGRGGGDSFPTAPAIEIILASDSDEQLLLQRQQQQMSSLQDSSVEQGAEPKRTDQSPRGNHEEEDRPAMSLTNATPLTDEEKVETEKDARSPSTRLGLKRQDSEDTVVVTMDGIRRPSVNGGQARTNN</sequence>
<name>A0A9P3LZ61_9FUNG</name>
<feature type="region of interest" description="Disordered" evidence="1">
    <location>
        <begin position="232"/>
        <end position="277"/>
    </location>
</feature>
<feature type="compositionally biased region" description="Polar residues" evidence="1">
    <location>
        <begin position="237"/>
        <end position="266"/>
    </location>
</feature>
<evidence type="ECO:0000313" key="3">
    <source>
        <dbReference type="EMBL" id="GJJ76166.1"/>
    </source>
</evidence>
<comment type="caution">
    <text evidence="3">The sequence shown here is derived from an EMBL/GenBank/DDBJ whole genome shotgun (WGS) entry which is preliminary data.</text>
</comment>
<dbReference type="OrthoDB" id="2387083at2759"/>
<proteinExistence type="predicted"/>
<feature type="region of interest" description="Disordered" evidence="1">
    <location>
        <begin position="364"/>
        <end position="441"/>
    </location>
</feature>
<reference evidence="3" key="1">
    <citation type="submission" date="2021-11" db="EMBL/GenBank/DDBJ databases">
        <authorList>
            <person name="Herlambang A."/>
            <person name="Guo Y."/>
            <person name="Takashima Y."/>
            <person name="Nishizawa T."/>
        </authorList>
    </citation>
    <scope>NUCLEOTIDE SEQUENCE</scope>
    <source>
        <strain evidence="3">E1425</strain>
    </source>
</reference>
<feature type="compositionally biased region" description="Low complexity" evidence="1">
    <location>
        <begin position="267"/>
        <end position="277"/>
    </location>
</feature>
<feature type="region of interest" description="Disordered" evidence="1">
    <location>
        <begin position="306"/>
        <end position="343"/>
    </location>
</feature>
<protein>
    <submittedName>
        <fullName evidence="3">Uncharacterized protein</fullName>
    </submittedName>
</protein>
<evidence type="ECO:0000256" key="1">
    <source>
        <dbReference type="SAM" id="MobiDB-lite"/>
    </source>
</evidence>
<feature type="compositionally biased region" description="Basic and acidic residues" evidence="1">
    <location>
        <begin position="382"/>
        <end position="401"/>
    </location>
</feature>
<accession>A0A9P3LZ61</accession>
<gene>
    <name evidence="3" type="ORF">EMPS_08525</name>
</gene>